<evidence type="ECO:0000313" key="2">
    <source>
        <dbReference type="EMBL" id="QOI43212.1"/>
    </source>
</evidence>
<feature type="compositionally biased region" description="Polar residues" evidence="1">
    <location>
        <begin position="70"/>
        <end position="80"/>
    </location>
</feature>
<dbReference type="Proteomes" id="UP000663124">
    <property type="component" value="Chromosome 1"/>
</dbReference>
<name>A0AAP9WBY4_LEPIR</name>
<organism evidence="2 3">
    <name type="scientific">Leptospira interrogans serovar Canicola</name>
    <dbReference type="NCBI Taxonomy" id="211880"/>
    <lineage>
        <taxon>Bacteria</taxon>
        <taxon>Pseudomonadati</taxon>
        <taxon>Spirochaetota</taxon>
        <taxon>Spirochaetia</taxon>
        <taxon>Leptospirales</taxon>
        <taxon>Leptospiraceae</taxon>
        <taxon>Leptospira</taxon>
    </lineage>
</organism>
<dbReference type="AlphaFoldDB" id="A0AAP9WBY4"/>
<gene>
    <name evidence="2" type="ORF">Lepto782_13735</name>
</gene>
<evidence type="ECO:0000313" key="3">
    <source>
        <dbReference type="Proteomes" id="UP000663124"/>
    </source>
</evidence>
<dbReference type="EMBL" id="CP043884">
    <property type="protein sequence ID" value="QOI43212.1"/>
    <property type="molecule type" value="Genomic_DNA"/>
</dbReference>
<proteinExistence type="predicted"/>
<protein>
    <submittedName>
        <fullName evidence="2">Uncharacterized protein</fullName>
    </submittedName>
</protein>
<sequence>MFSFLSDKVLEFYNIYIIKLDFSKKCEFYVIKYEIRLSALVNKLYVGKRFELTRPENFSERLSKNRYSENDTLSSRSETLSLKERSAQFPTFA</sequence>
<reference evidence="2" key="1">
    <citation type="submission" date="2019-09" db="EMBL/GenBank/DDBJ databases">
        <title>Comparative Genomics of Leptospira interrogans Reveals Genome Plasticity - A Common Adaptive Strategy for Survival in Various Hosts.</title>
        <authorList>
            <person name="Ramli S.R."/>
            <person name="Bunk B."/>
            <person name="Goris M."/>
            <person name="Bhuju S."/>
            <person name="Jarek M."/>
            <person name="Sproer C."/>
            <person name="Mustakim S."/>
            <person name="Strommenger B."/>
            <person name="Pessler F."/>
        </authorList>
    </citation>
    <scope>NUCLEOTIDE SEQUENCE</scope>
    <source>
        <strain evidence="2">782</strain>
    </source>
</reference>
<evidence type="ECO:0000256" key="1">
    <source>
        <dbReference type="SAM" id="MobiDB-lite"/>
    </source>
</evidence>
<accession>A0AAP9WBY4</accession>
<feature type="region of interest" description="Disordered" evidence="1">
    <location>
        <begin position="66"/>
        <end position="93"/>
    </location>
</feature>